<dbReference type="EMBL" id="CM014098">
    <property type="protein sequence ID" value="TKS90322.1"/>
    <property type="molecule type" value="Genomic_DNA"/>
</dbReference>
<name>A0A4V6ATW3_COLLU</name>
<accession>A0A4V6ATW3</accession>
<organism evidence="1 2">
    <name type="scientific">Collichthys lucidus</name>
    <name type="common">Big head croaker</name>
    <name type="synonym">Sciaena lucida</name>
    <dbReference type="NCBI Taxonomy" id="240159"/>
    <lineage>
        <taxon>Eukaryota</taxon>
        <taxon>Metazoa</taxon>
        <taxon>Chordata</taxon>
        <taxon>Craniata</taxon>
        <taxon>Vertebrata</taxon>
        <taxon>Euteleostomi</taxon>
        <taxon>Actinopterygii</taxon>
        <taxon>Neopterygii</taxon>
        <taxon>Teleostei</taxon>
        <taxon>Neoteleostei</taxon>
        <taxon>Acanthomorphata</taxon>
        <taxon>Eupercaria</taxon>
        <taxon>Sciaenidae</taxon>
        <taxon>Collichthys</taxon>
    </lineage>
</organism>
<sequence>MDLLSEQDLKSELRALKGSYEEICNSSFDYIAVMEEEDASGFAQDVADVRKRLQECRTKYQDTEMKMKKTLWSRFAYGQFGGLKADLETVFGQAEALQAGHMTTGQYDLLHTALESRVKALKEFVRDWDRYVPEKDVDVMQVCLKDYKEKRRMTIVELNNYMRRGKRSVHGALGVLIADNIVLELQDLPAVRNNQPREALQLIQAVERVLLDLIDLGCEDAIKNQLVIRSLEIPAGSEDCSSATGAVADHQTTELCQSG</sequence>
<protein>
    <submittedName>
        <fullName evidence="1">Uncharacterized protein</fullName>
    </submittedName>
</protein>
<reference evidence="1 2" key="1">
    <citation type="submission" date="2019-01" db="EMBL/GenBank/DDBJ databases">
        <title>Genome Assembly of Collichthys lucidus.</title>
        <authorList>
            <person name="Cai M."/>
            <person name="Xiao S."/>
        </authorList>
    </citation>
    <scope>NUCLEOTIDE SEQUENCE [LARGE SCALE GENOMIC DNA]</scope>
    <source>
        <strain evidence="1">JT15FE1705JMU</strain>
        <tissue evidence="1">Muscle</tissue>
    </source>
</reference>
<proteinExistence type="predicted"/>
<keyword evidence="2" id="KW-1185">Reference proteome</keyword>
<evidence type="ECO:0000313" key="2">
    <source>
        <dbReference type="Proteomes" id="UP000298787"/>
    </source>
</evidence>
<evidence type="ECO:0000313" key="1">
    <source>
        <dbReference type="EMBL" id="TKS90322.1"/>
    </source>
</evidence>
<gene>
    <name evidence="1" type="ORF">D9C73_024453</name>
</gene>
<dbReference type="Proteomes" id="UP000298787">
    <property type="component" value="Chromosome 21"/>
</dbReference>
<dbReference type="AlphaFoldDB" id="A0A4V6ATW3"/>